<dbReference type="PROSITE" id="PS50850">
    <property type="entry name" value="MFS"/>
    <property type="match status" value="1"/>
</dbReference>
<dbReference type="OrthoDB" id="2985014at2759"/>
<comment type="caution">
    <text evidence="8">The sequence shown here is derived from an EMBL/GenBank/DDBJ whole genome shotgun (WGS) entry which is preliminary data.</text>
</comment>
<evidence type="ECO:0000256" key="5">
    <source>
        <dbReference type="ARBA" id="ARBA00023136"/>
    </source>
</evidence>
<evidence type="ECO:0000313" key="8">
    <source>
        <dbReference type="EMBL" id="RFU33998.1"/>
    </source>
</evidence>
<feature type="transmembrane region" description="Helical" evidence="6">
    <location>
        <begin position="30"/>
        <end position="48"/>
    </location>
</feature>
<keyword evidence="3 6" id="KW-0812">Transmembrane</keyword>
<feature type="transmembrane region" description="Helical" evidence="6">
    <location>
        <begin position="72"/>
        <end position="94"/>
    </location>
</feature>
<organism evidence="8 9">
    <name type="scientific">Scytalidium lignicola</name>
    <name type="common">Hyphomycete</name>
    <dbReference type="NCBI Taxonomy" id="5539"/>
    <lineage>
        <taxon>Eukaryota</taxon>
        <taxon>Fungi</taxon>
        <taxon>Dikarya</taxon>
        <taxon>Ascomycota</taxon>
        <taxon>Pezizomycotina</taxon>
        <taxon>Leotiomycetes</taxon>
        <taxon>Leotiomycetes incertae sedis</taxon>
        <taxon>Scytalidium</taxon>
    </lineage>
</organism>
<evidence type="ECO:0000256" key="3">
    <source>
        <dbReference type="ARBA" id="ARBA00022692"/>
    </source>
</evidence>
<feature type="transmembrane region" description="Helical" evidence="6">
    <location>
        <begin position="270"/>
        <end position="290"/>
    </location>
</feature>
<comment type="subcellular location">
    <subcellularLocation>
        <location evidence="1">Membrane</location>
        <topology evidence="1">Multi-pass membrane protein</topology>
    </subcellularLocation>
</comment>
<dbReference type="Proteomes" id="UP000258309">
    <property type="component" value="Unassembled WGS sequence"/>
</dbReference>
<feature type="transmembrane region" description="Helical" evidence="6">
    <location>
        <begin position="195"/>
        <end position="217"/>
    </location>
</feature>
<dbReference type="GO" id="GO:0016020">
    <property type="term" value="C:membrane"/>
    <property type="evidence" value="ECO:0007669"/>
    <property type="project" value="UniProtKB-SubCell"/>
</dbReference>
<feature type="non-terminal residue" evidence="8">
    <location>
        <position position="1"/>
    </location>
</feature>
<keyword evidence="9" id="KW-1185">Reference proteome</keyword>
<evidence type="ECO:0000256" key="1">
    <source>
        <dbReference type="ARBA" id="ARBA00004141"/>
    </source>
</evidence>
<keyword evidence="4 6" id="KW-1133">Transmembrane helix</keyword>
<evidence type="ECO:0000313" key="9">
    <source>
        <dbReference type="Proteomes" id="UP000258309"/>
    </source>
</evidence>
<dbReference type="EMBL" id="NCSJ02000027">
    <property type="protein sequence ID" value="RFU33998.1"/>
    <property type="molecule type" value="Genomic_DNA"/>
</dbReference>
<feature type="non-terminal residue" evidence="8">
    <location>
        <position position="398"/>
    </location>
</feature>
<name>A0A3E2HKS8_SCYLI</name>
<dbReference type="PANTHER" id="PTHR43791">
    <property type="entry name" value="PERMEASE-RELATED"/>
    <property type="match status" value="1"/>
</dbReference>
<keyword evidence="5 6" id="KW-0472">Membrane</keyword>
<dbReference type="InterPro" id="IPR036259">
    <property type="entry name" value="MFS_trans_sf"/>
</dbReference>
<proteinExistence type="predicted"/>
<evidence type="ECO:0000256" key="2">
    <source>
        <dbReference type="ARBA" id="ARBA00022448"/>
    </source>
</evidence>
<dbReference type="Gene3D" id="1.20.1250.20">
    <property type="entry name" value="MFS general substrate transporter like domains"/>
    <property type="match status" value="2"/>
</dbReference>
<feature type="transmembrane region" description="Helical" evidence="6">
    <location>
        <begin position="126"/>
        <end position="151"/>
    </location>
</feature>
<gene>
    <name evidence="8" type="ORF">B7463_g2337</name>
</gene>
<evidence type="ECO:0000256" key="6">
    <source>
        <dbReference type="SAM" id="Phobius"/>
    </source>
</evidence>
<dbReference type="SUPFAM" id="SSF103473">
    <property type="entry name" value="MFS general substrate transporter"/>
    <property type="match status" value="1"/>
</dbReference>
<dbReference type="GO" id="GO:0022857">
    <property type="term" value="F:transmembrane transporter activity"/>
    <property type="evidence" value="ECO:0007669"/>
    <property type="project" value="InterPro"/>
</dbReference>
<evidence type="ECO:0000256" key="4">
    <source>
        <dbReference type="ARBA" id="ARBA00022989"/>
    </source>
</evidence>
<feature type="transmembrane region" description="Helical" evidence="6">
    <location>
        <begin position="163"/>
        <end position="183"/>
    </location>
</feature>
<dbReference type="FunFam" id="1.20.1250.20:FF:000057">
    <property type="entry name" value="MFS general substrate transporter"/>
    <property type="match status" value="1"/>
</dbReference>
<keyword evidence="2" id="KW-0813">Transport</keyword>
<reference evidence="8 9" key="1">
    <citation type="submission" date="2018-05" db="EMBL/GenBank/DDBJ databases">
        <title>Draft genome sequence of Scytalidium lignicola DSM 105466, a ubiquitous saprotrophic fungus.</title>
        <authorList>
            <person name="Buettner E."/>
            <person name="Gebauer A.M."/>
            <person name="Hofrichter M."/>
            <person name="Liers C."/>
            <person name="Kellner H."/>
        </authorList>
    </citation>
    <scope>NUCLEOTIDE SEQUENCE [LARGE SCALE GENOMIC DNA]</scope>
    <source>
        <strain evidence="8 9">DSM 105466</strain>
    </source>
</reference>
<protein>
    <recommendedName>
        <fullName evidence="7">Major facilitator superfamily (MFS) profile domain-containing protein</fullName>
    </recommendedName>
</protein>
<feature type="transmembrane region" description="Helical" evidence="6">
    <location>
        <begin position="101"/>
        <end position="120"/>
    </location>
</feature>
<dbReference type="Pfam" id="PF07690">
    <property type="entry name" value="MFS_1"/>
    <property type="match status" value="1"/>
</dbReference>
<dbReference type="InterPro" id="IPR011701">
    <property type="entry name" value="MFS"/>
</dbReference>
<feature type="transmembrane region" description="Helical" evidence="6">
    <location>
        <begin position="302"/>
        <end position="325"/>
    </location>
</feature>
<dbReference type="PANTHER" id="PTHR43791:SF38">
    <property type="entry name" value="MAJOR FACILITATOR SUPERFAMILY (MFS) PROFILE DOMAIN-CONTAINING PROTEIN"/>
    <property type="match status" value="1"/>
</dbReference>
<dbReference type="AlphaFoldDB" id="A0A3E2HKS8"/>
<dbReference type="OMA" id="GACKVAC"/>
<dbReference type="InterPro" id="IPR020846">
    <property type="entry name" value="MFS_dom"/>
</dbReference>
<feature type="domain" description="Major facilitator superfamily (MFS) profile" evidence="7">
    <location>
        <begin position="35"/>
        <end position="398"/>
    </location>
</feature>
<feature type="transmembrane region" description="Helical" evidence="6">
    <location>
        <begin position="334"/>
        <end position="354"/>
    </location>
</feature>
<evidence type="ECO:0000259" key="7">
    <source>
        <dbReference type="PROSITE" id="PS50850"/>
    </source>
</evidence>
<accession>A0A3E2HKS8</accession>
<sequence>MGSLQMAKVSAEYVEETTERVKEENAFVRHLDLVLIAPVWLMYLFSYADRTNIGNAKIAGMMDDLHLSSGEYSLALVIFFISYIVFQMPSNLILSKTRPSVYLPGMMILWGVVTCCMATVKSFHSLLVVRFVLGVLEAGFGPGVSLLLSSWYKRAEQAKRFSVFYSAAVLSGAFGGIVAGAITGSLDGARGLSGWRWLFIVEGAATIACAIISAFFLPDFPATTKRFSVREKEIAIERLIDDQISTRTEDSQPMRAWDSVWNSLTNWRTWLLTIGYTTIGGSATMSYFYPTLVEGMGYTSHMAQYMVVPIYAVAFVAVICTGYLCDKFWNNRGAVIAGCMALSMLFGISLRASLVNVAADTQDLVIHHSDEDHSTICTAHEFYIVEALTYILLEPLFA</sequence>